<sequence length="759" mass="84404">MQNHMPKHYLWALGEGIDALPAGTLIADRYLLKHNQIVVDTRPELFPEIPDGISEEIAPYLRLFPYRLHLPLVYGFVPPAHNELGIAIWLLEQGPIDRTREILMPSLLELWPGTEALRQLNWLWQIAQLWHPFQHQEVASSLLNPKLLRIEGPLVRLAQLEEDWKKATLAQLGLLWQQWLEDAHPKIQKFLGQLTHQMINKEIHKPEQLIYQLDQAMAICGRSLSRRVEIITATDTGPTRSHNEDACYPDRDTLVQVPANTPALTIVCDGIGGQEGGEVASHLAIDVLRGELENIRSHPASWDGPSLITQLKRATNLANDVICQRNDSEHRQGRERMGTTLVMALTREHEVYITHIGDSRAYWITRTGCYQVTLDDDVASREVRLGYALYRDAIQPRASGALIQALGITSSSTLYPTVQRFPIDEDCIFLLCSDGLSDKDRIEDYWESEILPILNAETDLATAKNRLIEIANTLNGHDNVTISILHFRVSTKSGIYALPEVKVSPIVTNLDGDSQDDSDGIPTDDSQFPNTVFVDIPSSSKFSKIWPLSLGIAFLLGLAGVLVYFSGILNSEKRNQQADPVVTQTNTPPPAVPKFPLPQTPTVSLKSFIQLGKNTAVDAETSGGYIQLLKEFGKPWIKGNVPSGTVFLVLEKQSTPQAGSWLELKVCNLPNAQSLALTKTAKDEQGIEQNPDFVNPSIGENEQLDPQAEASEDLAENSELIPPLEAGDTGWMRSKDVSALMVNTPLFKPQQKGVCQNVP</sequence>
<keyword evidence="1" id="KW-1133">Transmembrane helix</keyword>
<keyword evidence="1" id="KW-0812">Transmembrane</keyword>
<dbReference type="SUPFAM" id="SSF81606">
    <property type="entry name" value="PP2C-like"/>
    <property type="match status" value="1"/>
</dbReference>
<organism evidence="3 4">
    <name type="scientific">Limnoraphis robusta CS-951</name>
    <dbReference type="NCBI Taxonomy" id="1637645"/>
    <lineage>
        <taxon>Bacteria</taxon>
        <taxon>Bacillati</taxon>
        <taxon>Cyanobacteriota</taxon>
        <taxon>Cyanophyceae</taxon>
        <taxon>Oscillatoriophycideae</taxon>
        <taxon>Oscillatoriales</taxon>
        <taxon>Sirenicapillariaceae</taxon>
        <taxon>Limnoraphis</taxon>
    </lineage>
</organism>
<dbReference type="Pfam" id="PF13672">
    <property type="entry name" value="PP2C_2"/>
    <property type="match status" value="1"/>
</dbReference>
<comment type="caution">
    <text evidence="3">The sequence shown here is derived from an EMBL/GenBank/DDBJ whole genome shotgun (WGS) entry which is preliminary data.</text>
</comment>
<accession>A0A0F5YCD6</accession>
<dbReference type="EMBL" id="LATL02000194">
    <property type="protein sequence ID" value="KKD35905.1"/>
    <property type="molecule type" value="Genomic_DNA"/>
</dbReference>
<evidence type="ECO:0000313" key="4">
    <source>
        <dbReference type="Proteomes" id="UP000033607"/>
    </source>
</evidence>
<dbReference type="Proteomes" id="UP000033607">
    <property type="component" value="Unassembled WGS sequence"/>
</dbReference>
<dbReference type="Gene3D" id="3.60.40.10">
    <property type="entry name" value="PPM-type phosphatase domain"/>
    <property type="match status" value="1"/>
</dbReference>
<dbReference type="SMART" id="SM00331">
    <property type="entry name" value="PP2C_SIG"/>
    <property type="match status" value="1"/>
</dbReference>
<dbReference type="RefSeq" id="WP_046280888.1">
    <property type="nucleotide sequence ID" value="NZ_LATL02000194.1"/>
</dbReference>
<name>A0A0F5YCD6_9CYAN</name>
<dbReference type="InterPro" id="IPR001932">
    <property type="entry name" value="PPM-type_phosphatase-like_dom"/>
</dbReference>
<dbReference type="OrthoDB" id="495860at2"/>
<evidence type="ECO:0000256" key="1">
    <source>
        <dbReference type="SAM" id="Phobius"/>
    </source>
</evidence>
<dbReference type="PROSITE" id="PS51746">
    <property type="entry name" value="PPM_2"/>
    <property type="match status" value="1"/>
</dbReference>
<evidence type="ECO:0000259" key="2">
    <source>
        <dbReference type="PROSITE" id="PS51746"/>
    </source>
</evidence>
<reference evidence="3 4" key="1">
    <citation type="submission" date="2015-06" db="EMBL/GenBank/DDBJ databases">
        <title>Draft genome assembly of filamentous brackish cyanobacterium Limnoraphis robusta strain CS-951.</title>
        <authorList>
            <person name="Willis A."/>
            <person name="Parks M."/>
            <person name="Burford M.A."/>
        </authorList>
    </citation>
    <scope>NUCLEOTIDE SEQUENCE [LARGE SCALE GENOMIC DNA]</scope>
    <source>
        <strain evidence="3 4">CS-951</strain>
    </source>
</reference>
<dbReference type="CDD" id="cd00143">
    <property type="entry name" value="PP2Cc"/>
    <property type="match status" value="1"/>
</dbReference>
<dbReference type="InterPro" id="IPR036457">
    <property type="entry name" value="PPM-type-like_dom_sf"/>
</dbReference>
<dbReference type="SMART" id="SM00332">
    <property type="entry name" value="PP2Cc"/>
    <property type="match status" value="1"/>
</dbReference>
<evidence type="ECO:0000313" key="3">
    <source>
        <dbReference type="EMBL" id="KKD35905.1"/>
    </source>
</evidence>
<dbReference type="PATRIC" id="fig|1637645.4.peg.3857"/>
<proteinExistence type="predicted"/>
<gene>
    <name evidence="3" type="ORF">WN50_22770</name>
</gene>
<protein>
    <recommendedName>
        <fullName evidence="2">PPM-type phosphatase domain-containing protein</fullName>
    </recommendedName>
</protein>
<feature type="transmembrane region" description="Helical" evidence="1">
    <location>
        <begin position="545"/>
        <end position="565"/>
    </location>
</feature>
<feature type="domain" description="PPM-type phosphatase" evidence="2">
    <location>
        <begin position="229"/>
        <end position="487"/>
    </location>
</feature>
<dbReference type="AlphaFoldDB" id="A0A0F5YCD6"/>
<keyword evidence="1" id="KW-0472">Membrane</keyword>